<evidence type="ECO:0000313" key="2">
    <source>
        <dbReference type="Proteomes" id="UP001302316"/>
    </source>
</evidence>
<dbReference type="Proteomes" id="UP001302316">
    <property type="component" value="Unassembled WGS sequence"/>
</dbReference>
<keyword evidence="2" id="KW-1185">Reference proteome</keyword>
<dbReference type="InterPro" id="IPR022254">
    <property type="entry name" value="DUF3775"/>
</dbReference>
<sequence length="139" mass="15793">MSVDIDKETEQVSLDVNLDNVCRLIQLARVFHAQEAVVIPEEPGSPSDDWPTQILAAHTGDQSLNEFRSIIDDLDRNQQVEVVALLWMGRGDYEPEDWYSLLSDADAEWTDYTADYLMAHPMLPDHLTDGLDMLGYHCD</sequence>
<name>A0AAP6JIB3_9GAMM</name>
<dbReference type="Pfam" id="PF12616">
    <property type="entry name" value="DUF3775"/>
    <property type="match status" value="1"/>
</dbReference>
<dbReference type="RefSeq" id="WP_346051246.1">
    <property type="nucleotide sequence ID" value="NZ_JAYGII010000012.1"/>
</dbReference>
<evidence type="ECO:0000313" key="1">
    <source>
        <dbReference type="EMBL" id="MEA5445614.1"/>
    </source>
</evidence>
<gene>
    <name evidence="1" type="ORF">VCB98_07275</name>
</gene>
<proteinExistence type="predicted"/>
<dbReference type="EMBL" id="JAYGII010000012">
    <property type="protein sequence ID" value="MEA5445614.1"/>
    <property type="molecule type" value="Genomic_DNA"/>
</dbReference>
<comment type="caution">
    <text evidence="1">The sequence shown here is derived from an EMBL/GenBank/DDBJ whole genome shotgun (WGS) entry which is preliminary data.</text>
</comment>
<protein>
    <submittedName>
        <fullName evidence="1">DUF3775 domain-containing protein</fullName>
    </submittedName>
</protein>
<dbReference type="AlphaFoldDB" id="A0AAP6JIB3"/>
<accession>A0AAP6JIB3</accession>
<reference evidence="1 2" key="1">
    <citation type="submission" date="2023-12" db="EMBL/GenBank/DDBJ databases">
        <title>Whole-genome sequencing of halo(alkali)philic microorganisms from hypersaline lakes.</title>
        <authorList>
            <person name="Sorokin D.Y."/>
            <person name="Merkel A.Y."/>
            <person name="Messina E."/>
            <person name="Yakimov M."/>
        </authorList>
    </citation>
    <scope>NUCLEOTIDE SEQUENCE [LARGE SCALE GENOMIC DNA]</scope>
    <source>
        <strain evidence="1 2">AB-CW1</strain>
    </source>
</reference>
<organism evidence="1 2">
    <name type="scientific">Natronospira elongata</name>
    <dbReference type="NCBI Taxonomy" id="3110268"/>
    <lineage>
        <taxon>Bacteria</taxon>
        <taxon>Pseudomonadati</taxon>
        <taxon>Pseudomonadota</taxon>
        <taxon>Gammaproteobacteria</taxon>
        <taxon>Natronospirales</taxon>
        <taxon>Natronospiraceae</taxon>
        <taxon>Natronospira</taxon>
    </lineage>
</organism>